<evidence type="ECO:0000313" key="2">
    <source>
        <dbReference type="Proteomes" id="UP000020406"/>
    </source>
</evidence>
<proteinExistence type="predicted"/>
<evidence type="ECO:0000313" key="1">
    <source>
        <dbReference type="EMBL" id="EWS79100.1"/>
    </source>
</evidence>
<protein>
    <submittedName>
        <fullName evidence="1">Uncharacterized protein</fullName>
    </submittedName>
</protein>
<dbReference type="AlphaFoldDB" id="Z9JL34"/>
<dbReference type="Proteomes" id="UP000020406">
    <property type="component" value="Unassembled WGS sequence"/>
</dbReference>
<name>Z9JL34_9GAMM</name>
<organism evidence="1 2">
    <name type="scientific">Xylella taiwanensis</name>
    <dbReference type="NCBI Taxonomy" id="1444770"/>
    <lineage>
        <taxon>Bacteria</taxon>
        <taxon>Pseudomonadati</taxon>
        <taxon>Pseudomonadota</taxon>
        <taxon>Gammaproteobacteria</taxon>
        <taxon>Lysobacterales</taxon>
        <taxon>Lysobacteraceae</taxon>
        <taxon>Xylella</taxon>
    </lineage>
</organism>
<reference evidence="1 2" key="1">
    <citation type="journal article" date="2014" name="Genome Announc.">
        <title>Draft Genome Sequence of Xylella fastidiosa Pear Leaf Scorch Strain in Taiwan.</title>
        <authorList>
            <person name="Su C.C."/>
            <person name="Deng W.L."/>
            <person name="Jan F.J."/>
            <person name="Chang C.J."/>
            <person name="Huang H."/>
            <person name="Chen J."/>
        </authorList>
    </citation>
    <scope>NUCLEOTIDE SEQUENCE [LARGE SCALE GENOMIC DNA]</scope>
    <source>
        <strain evidence="1 2">PLS229</strain>
    </source>
</reference>
<accession>Z9JL34</accession>
<sequence length="53" mass="5743">MTCERCVASSLLLSQFLAYFVILLPATISSGSNISCPSIMIILQIVAWVMHGI</sequence>
<dbReference type="STRING" id="1444770.AF72_02705"/>
<comment type="caution">
    <text evidence="1">The sequence shown here is derived from an EMBL/GenBank/DDBJ whole genome shotgun (WGS) entry which is preliminary data.</text>
</comment>
<gene>
    <name evidence="1" type="ORF">AF72_02705</name>
</gene>
<dbReference type="PATRIC" id="fig|1444770.3.peg.653"/>
<dbReference type="EMBL" id="JDSQ01000003">
    <property type="protein sequence ID" value="EWS79100.1"/>
    <property type="molecule type" value="Genomic_DNA"/>
</dbReference>